<feature type="region of interest" description="Disordered" evidence="1">
    <location>
        <begin position="1"/>
        <end position="37"/>
    </location>
</feature>
<feature type="compositionally biased region" description="Low complexity" evidence="1">
    <location>
        <begin position="8"/>
        <end position="18"/>
    </location>
</feature>
<name>A0A9W6XX14_9STRA</name>
<dbReference type="Proteomes" id="UP001165121">
    <property type="component" value="Unassembled WGS sequence"/>
</dbReference>
<dbReference type="AlphaFoldDB" id="A0A9W6XX14"/>
<accession>A0A9W6XX14</accession>
<reference evidence="2" key="1">
    <citation type="submission" date="2023-04" db="EMBL/GenBank/DDBJ databases">
        <title>Phytophthora fragariaefolia NBRC 109709.</title>
        <authorList>
            <person name="Ichikawa N."/>
            <person name="Sato H."/>
            <person name="Tonouchi N."/>
        </authorList>
    </citation>
    <scope>NUCLEOTIDE SEQUENCE</scope>
    <source>
        <strain evidence="2">NBRC 109709</strain>
    </source>
</reference>
<dbReference type="OrthoDB" id="126124at2759"/>
<organism evidence="2 3">
    <name type="scientific">Phytophthora fragariaefolia</name>
    <dbReference type="NCBI Taxonomy" id="1490495"/>
    <lineage>
        <taxon>Eukaryota</taxon>
        <taxon>Sar</taxon>
        <taxon>Stramenopiles</taxon>
        <taxon>Oomycota</taxon>
        <taxon>Peronosporomycetes</taxon>
        <taxon>Peronosporales</taxon>
        <taxon>Peronosporaceae</taxon>
        <taxon>Phytophthora</taxon>
    </lineage>
</organism>
<gene>
    <name evidence="2" type="ORF">Pfra01_001756200</name>
</gene>
<protein>
    <submittedName>
        <fullName evidence="2">Unnamed protein product</fullName>
    </submittedName>
</protein>
<dbReference type="EMBL" id="BSXT01002067">
    <property type="protein sequence ID" value="GMF47015.1"/>
    <property type="molecule type" value="Genomic_DNA"/>
</dbReference>
<keyword evidence="3" id="KW-1185">Reference proteome</keyword>
<sequence length="206" mass="22532">MQGDKNVAATTEQEAEQASRVTGGDGTLGSTQTSSCEAADTGSQIVASLWTVLDPRKITPPTSDDYSHWTLEQLRKECTSRKMRLGRKTSVEERVQRLLQFDELHHSMVCATLASATSGSSELSPSSGNGSIHLLNVLFSDTFAARFARIGDKPSRAQLDAGETHSNSTFWRDVTSEFNTNRADYNTLFPSDVRFEGIDASIDVIH</sequence>
<evidence type="ECO:0000313" key="3">
    <source>
        <dbReference type="Proteomes" id="UP001165121"/>
    </source>
</evidence>
<feature type="compositionally biased region" description="Polar residues" evidence="1">
    <location>
        <begin position="28"/>
        <end position="37"/>
    </location>
</feature>
<evidence type="ECO:0000256" key="1">
    <source>
        <dbReference type="SAM" id="MobiDB-lite"/>
    </source>
</evidence>
<evidence type="ECO:0000313" key="2">
    <source>
        <dbReference type="EMBL" id="GMF47015.1"/>
    </source>
</evidence>
<comment type="caution">
    <text evidence="2">The sequence shown here is derived from an EMBL/GenBank/DDBJ whole genome shotgun (WGS) entry which is preliminary data.</text>
</comment>
<proteinExistence type="predicted"/>